<dbReference type="EMBL" id="SPUK01000018">
    <property type="protein sequence ID" value="TQV91682.1"/>
    <property type="molecule type" value="Genomic_DNA"/>
</dbReference>
<feature type="compositionally biased region" description="Basic and acidic residues" evidence="1">
    <location>
        <begin position="73"/>
        <end position="94"/>
    </location>
</feature>
<protein>
    <submittedName>
        <fullName evidence="2">Uncharacterized protein</fullName>
    </submittedName>
</protein>
<sequence length="342" mass="38362">MQRLLPLPKSPKEGRRNQHSGPARPSHRALLCRSLTFHQHSQSFHRLKDIVILYTEPISLSIQAYASFTATAPDHDARHCQDPRPRRHQEEARASAHHGARPLRGRGAGPSHGQPADGAAAPAVRVPLHGRRAHERRRRRRQRRRAALCDGVLGEHHDGDDAARDAARPRPPGGRAPLPGLHHHPPALPRLMAEFIRTRAGDRHIALEPPVWELTRATREALHKRATRMAYDDAHGQATMYASALGPGSVTPLQILQPEPGRVTQEEPNREDPGTVREAPPMPLLTVRPLEIEQHDGVPRWDYQLGDDNEFGDGEQRRPRWIEQAPHDVCVEVSCDVTFKIE</sequence>
<dbReference type="Proteomes" id="UP000315783">
    <property type="component" value="Unassembled WGS sequence"/>
</dbReference>
<evidence type="ECO:0000256" key="1">
    <source>
        <dbReference type="SAM" id="MobiDB-lite"/>
    </source>
</evidence>
<feature type="compositionally biased region" description="Basic residues" evidence="1">
    <location>
        <begin position="95"/>
        <end position="104"/>
    </location>
</feature>
<feature type="compositionally biased region" description="Basic and acidic residues" evidence="1">
    <location>
        <begin position="153"/>
        <end position="168"/>
    </location>
</feature>
<accession>A0A545UQE5</accession>
<feature type="region of interest" description="Disordered" evidence="1">
    <location>
        <begin position="73"/>
        <end position="186"/>
    </location>
</feature>
<comment type="caution">
    <text evidence="2">The sequence shown here is derived from an EMBL/GenBank/DDBJ whole genome shotgun (WGS) entry which is preliminary data.</text>
</comment>
<name>A0A545UQE5_9HYPO</name>
<proteinExistence type="predicted"/>
<organism evidence="2 3">
    <name type="scientific">Cordyceps javanica</name>
    <dbReference type="NCBI Taxonomy" id="43265"/>
    <lineage>
        <taxon>Eukaryota</taxon>
        <taxon>Fungi</taxon>
        <taxon>Dikarya</taxon>
        <taxon>Ascomycota</taxon>
        <taxon>Pezizomycotina</taxon>
        <taxon>Sordariomycetes</taxon>
        <taxon>Hypocreomycetidae</taxon>
        <taxon>Hypocreales</taxon>
        <taxon>Cordycipitaceae</taxon>
        <taxon>Cordyceps</taxon>
    </lineage>
</organism>
<evidence type="ECO:0000313" key="2">
    <source>
        <dbReference type="EMBL" id="TQV91682.1"/>
    </source>
</evidence>
<gene>
    <name evidence="2" type="ORF">IF1G_09748</name>
</gene>
<keyword evidence="3" id="KW-1185">Reference proteome</keyword>
<evidence type="ECO:0000313" key="3">
    <source>
        <dbReference type="Proteomes" id="UP000315783"/>
    </source>
</evidence>
<feature type="compositionally biased region" description="Basic residues" evidence="1">
    <location>
        <begin position="128"/>
        <end position="146"/>
    </location>
</feature>
<feature type="compositionally biased region" description="Basic and acidic residues" evidence="1">
    <location>
        <begin position="264"/>
        <end position="275"/>
    </location>
</feature>
<feature type="region of interest" description="Disordered" evidence="1">
    <location>
        <begin position="250"/>
        <end position="281"/>
    </location>
</feature>
<dbReference type="AlphaFoldDB" id="A0A545UQE5"/>
<feature type="region of interest" description="Disordered" evidence="1">
    <location>
        <begin position="1"/>
        <end position="26"/>
    </location>
</feature>
<reference evidence="2 3" key="1">
    <citation type="journal article" date="2019" name="Appl. Microbiol. Biotechnol.">
        <title>Genome sequence of Isaria javanica and comparative genome analysis insights into family S53 peptidase evolution in fungal entomopathogens.</title>
        <authorList>
            <person name="Lin R."/>
            <person name="Zhang X."/>
            <person name="Xin B."/>
            <person name="Zou M."/>
            <person name="Gao Y."/>
            <person name="Qin F."/>
            <person name="Hu Q."/>
            <person name="Xie B."/>
            <person name="Cheng X."/>
        </authorList>
    </citation>
    <scope>NUCLEOTIDE SEQUENCE [LARGE SCALE GENOMIC DNA]</scope>
    <source>
        <strain evidence="2 3">IJ1G</strain>
    </source>
</reference>